<feature type="domain" description="FAD dependent oxidoreductase" evidence="1">
    <location>
        <begin position="18"/>
        <end position="370"/>
    </location>
</feature>
<dbReference type="InterPro" id="IPR036188">
    <property type="entry name" value="FAD/NAD-bd_sf"/>
</dbReference>
<protein>
    <submittedName>
        <fullName evidence="2">FAD-dependent oxidoreductase</fullName>
    </submittedName>
</protein>
<dbReference type="GO" id="GO:0005737">
    <property type="term" value="C:cytoplasm"/>
    <property type="evidence" value="ECO:0007669"/>
    <property type="project" value="TreeGrafter"/>
</dbReference>
<dbReference type="PANTHER" id="PTHR13847">
    <property type="entry name" value="SARCOSINE DEHYDROGENASE-RELATED"/>
    <property type="match status" value="1"/>
</dbReference>
<dbReference type="InterPro" id="IPR006076">
    <property type="entry name" value="FAD-dep_OxRdtase"/>
</dbReference>
<dbReference type="SUPFAM" id="SSF51905">
    <property type="entry name" value="FAD/NAD(P)-binding domain"/>
    <property type="match status" value="1"/>
</dbReference>
<dbReference type="Gene3D" id="3.50.50.60">
    <property type="entry name" value="FAD/NAD(P)-binding domain"/>
    <property type="match status" value="1"/>
</dbReference>
<dbReference type="EMBL" id="BSOH01000007">
    <property type="protein sequence ID" value="GLR16651.1"/>
    <property type="molecule type" value="Genomic_DNA"/>
</dbReference>
<dbReference type="Gene3D" id="3.30.9.10">
    <property type="entry name" value="D-Amino Acid Oxidase, subunit A, domain 2"/>
    <property type="match status" value="1"/>
</dbReference>
<proteinExistence type="predicted"/>
<name>A0AA37SLQ8_9BACT</name>
<reference evidence="2" key="2">
    <citation type="submission" date="2023-01" db="EMBL/GenBank/DDBJ databases">
        <title>Draft genome sequence of Portibacter lacus strain NBRC 108769.</title>
        <authorList>
            <person name="Sun Q."/>
            <person name="Mori K."/>
        </authorList>
    </citation>
    <scope>NUCLEOTIDE SEQUENCE</scope>
    <source>
        <strain evidence="2">NBRC 108769</strain>
    </source>
</reference>
<dbReference type="RefSeq" id="WP_235291158.1">
    <property type="nucleotide sequence ID" value="NZ_BSOH01000007.1"/>
</dbReference>
<dbReference type="Proteomes" id="UP001156666">
    <property type="component" value="Unassembled WGS sequence"/>
</dbReference>
<dbReference type="Pfam" id="PF01266">
    <property type="entry name" value="DAO"/>
    <property type="match status" value="1"/>
</dbReference>
<evidence type="ECO:0000313" key="2">
    <source>
        <dbReference type="EMBL" id="GLR16651.1"/>
    </source>
</evidence>
<gene>
    <name evidence="2" type="ORF">GCM10007940_12660</name>
</gene>
<evidence type="ECO:0000313" key="3">
    <source>
        <dbReference type="Proteomes" id="UP001156666"/>
    </source>
</evidence>
<accession>A0AA37SLQ8</accession>
<comment type="caution">
    <text evidence="2">The sequence shown here is derived from an EMBL/GenBank/DDBJ whole genome shotgun (WGS) entry which is preliminary data.</text>
</comment>
<evidence type="ECO:0000259" key="1">
    <source>
        <dbReference type="Pfam" id="PF01266"/>
    </source>
</evidence>
<reference evidence="2" key="1">
    <citation type="journal article" date="2014" name="Int. J. Syst. Evol. Microbiol.">
        <title>Complete genome sequence of Corynebacterium casei LMG S-19264T (=DSM 44701T), isolated from a smear-ripened cheese.</title>
        <authorList>
            <consortium name="US DOE Joint Genome Institute (JGI-PGF)"/>
            <person name="Walter F."/>
            <person name="Albersmeier A."/>
            <person name="Kalinowski J."/>
            <person name="Ruckert C."/>
        </authorList>
    </citation>
    <scope>NUCLEOTIDE SEQUENCE</scope>
    <source>
        <strain evidence="2">NBRC 108769</strain>
    </source>
</reference>
<dbReference type="AlphaFoldDB" id="A0AA37SLQ8"/>
<organism evidence="2 3">
    <name type="scientific">Portibacter lacus</name>
    <dbReference type="NCBI Taxonomy" id="1099794"/>
    <lineage>
        <taxon>Bacteria</taxon>
        <taxon>Pseudomonadati</taxon>
        <taxon>Bacteroidota</taxon>
        <taxon>Saprospiria</taxon>
        <taxon>Saprospirales</taxon>
        <taxon>Haliscomenobacteraceae</taxon>
        <taxon>Portibacter</taxon>
    </lineage>
</organism>
<keyword evidence="3" id="KW-1185">Reference proteome</keyword>
<dbReference type="PANTHER" id="PTHR13847:SF281">
    <property type="entry name" value="FAD DEPENDENT OXIDOREDUCTASE DOMAIN-CONTAINING PROTEIN"/>
    <property type="match status" value="1"/>
</dbReference>
<sequence length="379" mass="42036">MCAKVSYWEAVTLLRDPDIVIIGGGLVGINAAISLKESQPDLDVLILERESFPLGASTRNAGFACFGSVTELLDDLEQDSEENVLSLLKSRVKGLGFLRNRVGDEHLHYSPTGGYEVFDRDDPLLSDIIEKVPSLNDHILEATGLENTFSVSKLGGQFNSFNTLGIFNQHEGALHPGKMMETLLNTAQRLGVRILYGMEVHATEERDDRVYVKTRNHEFVCDQMLVCTNGFSKKLFPELELQPSRNQVLVTDPIPNLKINSCYHYDKGYVYFRNIDGRLLIGGGRNMAFEEETTADFGSTAKIKNYLLNILHEKIGVSRDIQVAYEWSGIMGTGTIKTPILRKHSERIIFALRLGGMGVALGALLGNKAANILLNNTTK</sequence>